<evidence type="ECO:0000313" key="3">
    <source>
        <dbReference type="Proteomes" id="UP001234989"/>
    </source>
</evidence>
<reference evidence="2" key="1">
    <citation type="submission" date="2023-08" db="EMBL/GenBank/DDBJ databases">
        <title>A de novo genome assembly of Solanum verrucosum Schlechtendal, a Mexican diploid species geographically isolated from the other diploid A-genome species in potato relatives.</title>
        <authorList>
            <person name="Hosaka K."/>
        </authorList>
    </citation>
    <scope>NUCLEOTIDE SEQUENCE</scope>
    <source>
        <tissue evidence="2">Young leaves</tissue>
    </source>
</reference>
<proteinExistence type="predicted"/>
<dbReference type="AlphaFoldDB" id="A0AAF0PV15"/>
<protein>
    <submittedName>
        <fullName evidence="2">Uncharacterized protein</fullName>
    </submittedName>
</protein>
<sequence length="126" mass="14280">MDDENEKIEGSPDEEKGSKVNLEDGIVCFHPRKQGVGCSPKMGFNKKGKENRGMSMGLKWAKGDEFLSDLCIFSSKNQEKLMKKAMEKQEKINREAEKIVKWAKQASARMDVSSIEEELSDDDTFN</sequence>
<accession>A0AAF0PV15</accession>
<organism evidence="2 3">
    <name type="scientific">Solanum verrucosum</name>
    <dbReference type="NCBI Taxonomy" id="315347"/>
    <lineage>
        <taxon>Eukaryota</taxon>
        <taxon>Viridiplantae</taxon>
        <taxon>Streptophyta</taxon>
        <taxon>Embryophyta</taxon>
        <taxon>Tracheophyta</taxon>
        <taxon>Spermatophyta</taxon>
        <taxon>Magnoliopsida</taxon>
        <taxon>eudicotyledons</taxon>
        <taxon>Gunneridae</taxon>
        <taxon>Pentapetalae</taxon>
        <taxon>asterids</taxon>
        <taxon>lamiids</taxon>
        <taxon>Solanales</taxon>
        <taxon>Solanaceae</taxon>
        <taxon>Solanoideae</taxon>
        <taxon>Solaneae</taxon>
        <taxon>Solanum</taxon>
    </lineage>
</organism>
<keyword evidence="3" id="KW-1185">Reference proteome</keyword>
<evidence type="ECO:0000256" key="1">
    <source>
        <dbReference type="SAM" id="MobiDB-lite"/>
    </source>
</evidence>
<dbReference type="PANTHER" id="PTHR35692">
    <property type="entry name" value="F26F24.11"/>
    <property type="match status" value="1"/>
</dbReference>
<name>A0AAF0PV15_SOLVR</name>
<feature type="compositionally biased region" description="Basic and acidic residues" evidence="1">
    <location>
        <begin position="7"/>
        <end position="22"/>
    </location>
</feature>
<gene>
    <name evidence="2" type="ORF">MTR67_001834</name>
</gene>
<dbReference type="Proteomes" id="UP001234989">
    <property type="component" value="Chromosome 1"/>
</dbReference>
<feature type="region of interest" description="Disordered" evidence="1">
    <location>
        <begin position="1"/>
        <end position="22"/>
    </location>
</feature>
<dbReference type="EMBL" id="CP133612">
    <property type="protein sequence ID" value="WMV08449.1"/>
    <property type="molecule type" value="Genomic_DNA"/>
</dbReference>
<evidence type="ECO:0000313" key="2">
    <source>
        <dbReference type="EMBL" id="WMV08449.1"/>
    </source>
</evidence>
<dbReference type="PANTHER" id="PTHR35692:SF1">
    <property type="entry name" value="F26F24.11"/>
    <property type="match status" value="1"/>
</dbReference>